<feature type="transmembrane region" description="Helical" evidence="9">
    <location>
        <begin position="177"/>
        <end position="201"/>
    </location>
</feature>
<evidence type="ECO:0008006" key="13">
    <source>
        <dbReference type="Google" id="ProtNLM"/>
    </source>
</evidence>
<dbReference type="AlphaFoldDB" id="A0A9P5VKM4"/>
<dbReference type="GO" id="GO:0006506">
    <property type="term" value="P:GPI anchor biosynthetic process"/>
    <property type="evidence" value="ECO:0007669"/>
    <property type="project" value="UniProtKB-KW"/>
</dbReference>
<comment type="subcellular location">
    <subcellularLocation>
        <location evidence="1">Endoplasmic reticulum membrane</location>
        <topology evidence="1">Multi-pass membrane protein</topology>
    </subcellularLocation>
</comment>
<dbReference type="Proteomes" id="UP000696485">
    <property type="component" value="Unassembled WGS sequence"/>
</dbReference>
<evidence type="ECO:0000256" key="9">
    <source>
        <dbReference type="SAM" id="Phobius"/>
    </source>
</evidence>
<keyword evidence="4" id="KW-0337">GPI-anchor biosynthesis</keyword>
<protein>
    <recommendedName>
        <fullName evidence="13">Phosphatidylinositol glycan anchor biosynthesis class U protein</fullName>
    </recommendedName>
</protein>
<name>A0A9P5VKM4_9FUNG</name>
<comment type="caution">
    <text evidence="11">The sequence shown here is derived from an EMBL/GenBank/DDBJ whole genome shotgun (WGS) entry which is preliminary data.</text>
</comment>
<dbReference type="PANTHER" id="PTHR13121">
    <property type="entry name" value="GPI TRANSAMIDASE COMPONENT PIG-U"/>
    <property type="match status" value="1"/>
</dbReference>
<evidence type="ECO:0000256" key="5">
    <source>
        <dbReference type="ARBA" id="ARBA00022692"/>
    </source>
</evidence>
<evidence type="ECO:0000256" key="1">
    <source>
        <dbReference type="ARBA" id="ARBA00004477"/>
    </source>
</evidence>
<gene>
    <name evidence="11" type="ORF">BG006_007777</name>
</gene>
<keyword evidence="12" id="KW-1185">Reference proteome</keyword>
<feature type="chain" id="PRO_5040255699" description="Phosphatidylinositol glycan anchor biosynthesis class U protein" evidence="10">
    <location>
        <begin position="31"/>
        <end position="408"/>
    </location>
</feature>
<keyword evidence="10" id="KW-0732">Signal</keyword>
<keyword evidence="8 9" id="KW-0472">Membrane</keyword>
<feature type="transmembrane region" description="Helical" evidence="9">
    <location>
        <begin position="248"/>
        <end position="269"/>
    </location>
</feature>
<evidence type="ECO:0000313" key="11">
    <source>
        <dbReference type="EMBL" id="KAF9329154.1"/>
    </source>
</evidence>
<dbReference type="Pfam" id="PF06728">
    <property type="entry name" value="PIG-U"/>
    <property type="match status" value="1"/>
</dbReference>
<feature type="transmembrane region" description="Helical" evidence="9">
    <location>
        <begin position="327"/>
        <end position="347"/>
    </location>
</feature>
<keyword evidence="7 9" id="KW-1133">Transmembrane helix</keyword>
<feature type="signal peptide" evidence="10">
    <location>
        <begin position="1"/>
        <end position="30"/>
    </location>
</feature>
<evidence type="ECO:0000256" key="2">
    <source>
        <dbReference type="ARBA" id="ARBA00004687"/>
    </source>
</evidence>
<feature type="transmembrane region" description="Helical" evidence="9">
    <location>
        <begin position="222"/>
        <end position="242"/>
    </location>
</feature>
<comment type="pathway">
    <text evidence="2">Glycolipid biosynthesis; glycosylphosphatidylinositol-anchor biosynthesis.</text>
</comment>
<dbReference type="InterPro" id="IPR009600">
    <property type="entry name" value="PIG-U"/>
</dbReference>
<feature type="transmembrane region" description="Helical" evidence="9">
    <location>
        <begin position="276"/>
        <end position="296"/>
    </location>
</feature>
<reference evidence="11" key="1">
    <citation type="journal article" date="2020" name="Fungal Divers.">
        <title>Resolving the Mortierellaceae phylogeny through synthesis of multi-gene phylogenetics and phylogenomics.</title>
        <authorList>
            <person name="Vandepol N."/>
            <person name="Liber J."/>
            <person name="Desiro A."/>
            <person name="Na H."/>
            <person name="Kennedy M."/>
            <person name="Barry K."/>
            <person name="Grigoriev I.V."/>
            <person name="Miller A.N."/>
            <person name="O'Donnell K."/>
            <person name="Stajich J.E."/>
            <person name="Bonito G."/>
        </authorList>
    </citation>
    <scope>NUCLEOTIDE SEQUENCE</scope>
    <source>
        <strain evidence="11">NVP1</strain>
    </source>
</reference>
<keyword evidence="6" id="KW-0256">Endoplasmic reticulum</keyword>
<evidence type="ECO:0000256" key="6">
    <source>
        <dbReference type="ARBA" id="ARBA00022824"/>
    </source>
</evidence>
<feature type="transmembrane region" description="Helical" evidence="9">
    <location>
        <begin position="77"/>
        <end position="104"/>
    </location>
</feature>
<feature type="transmembrane region" description="Helical" evidence="9">
    <location>
        <begin position="359"/>
        <end position="383"/>
    </location>
</feature>
<dbReference type="GO" id="GO:0042765">
    <property type="term" value="C:GPI-anchor transamidase complex"/>
    <property type="evidence" value="ECO:0007669"/>
    <property type="project" value="InterPro"/>
</dbReference>
<organism evidence="11 12">
    <name type="scientific">Podila minutissima</name>
    <dbReference type="NCBI Taxonomy" id="64525"/>
    <lineage>
        <taxon>Eukaryota</taxon>
        <taxon>Fungi</taxon>
        <taxon>Fungi incertae sedis</taxon>
        <taxon>Mucoromycota</taxon>
        <taxon>Mortierellomycotina</taxon>
        <taxon>Mortierellomycetes</taxon>
        <taxon>Mortierellales</taxon>
        <taxon>Mortierellaceae</taxon>
        <taxon>Podila</taxon>
    </lineage>
</organism>
<evidence type="ECO:0000313" key="12">
    <source>
        <dbReference type="Proteomes" id="UP000696485"/>
    </source>
</evidence>
<evidence type="ECO:0000256" key="8">
    <source>
        <dbReference type="ARBA" id="ARBA00023136"/>
    </source>
</evidence>
<evidence type="ECO:0000256" key="4">
    <source>
        <dbReference type="ARBA" id="ARBA00022502"/>
    </source>
</evidence>
<evidence type="ECO:0000256" key="10">
    <source>
        <dbReference type="SAM" id="SignalP"/>
    </source>
</evidence>
<accession>A0A9P5VKM4</accession>
<sequence>MAPSSNKSGSLVFGAALALRLALFEFPTLANMLGNQVEISTPVTSFKRLSEGVFLFRNGVPPYDGGVFHQAPLLLGLFYPIISSPLLVKLLYTLSDLAIGYMLLQITALKDKALKESKIREYGNKLEAPGVTGLTVATLYLFNPYTIVSCIGRSTILFSNMAVVAGIWMGMKGDRGLAMFSIAVAGYLSLYPVMLAIPVMIMLTDSIQDAEAKKRTILRCSAFFLASLSSIFLLSFVLTNSWDFVRSVYGTILAVSDLTPNLGLFWYFFIEMFDQFRSFFLIVFQIHVFIFAVPISIKLRKYPLFICFLLSTVMGTFKGYPSVDMRYSFLIVNLFLYSSFLAPIFWYLWVYVGSGNANFFYAIGLVYGIGEIILMIDTTFALLRRDFEATSPPDAADGSGWDREVLQK</sequence>
<proteinExistence type="inferred from homology"/>
<feature type="transmembrane region" description="Helical" evidence="9">
    <location>
        <begin position="150"/>
        <end position="171"/>
    </location>
</feature>
<evidence type="ECO:0000256" key="3">
    <source>
        <dbReference type="ARBA" id="ARBA00010026"/>
    </source>
</evidence>
<dbReference type="GO" id="GO:0016255">
    <property type="term" value="P:attachment of GPI anchor to protein"/>
    <property type="evidence" value="ECO:0007669"/>
    <property type="project" value="InterPro"/>
</dbReference>
<keyword evidence="5 9" id="KW-0812">Transmembrane</keyword>
<dbReference type="PANTHER" id="PTHR13121:SF0">
    <property type="entry name" value="PHOSPHATIDYLINOSITOL GLYCAN ANCHOR BIOSYNTHESIS CLASS U PROTEIN"/>
    <property type="match status" value="1"/>
</dbReference>
<feature type="transmembrane region" description="Helical" evidence="9">
    <location>
        <begin position="302"/>
        <end position="320"/>
    </location>
</feature>
<dbReference type="EMBL" id="JAAAUY010000500">
    <property type="protein sequence ID" value="KAF9329154.1"/>
    <property type="molecule type" value="Genomic_DNA"/>
</dbReference>
<comment type="similarity">
    <text evidence="3">Belongs to the PIGU family.</text>
</comment>
<evidence type="ECO:0000256" key="7">
    <source>
        <dbReference type="ARBA" id="ARBA00022989"/>
    </source>
</evidence>